<reference evidence="1" key="1">
    <citation type="journal article" date="2021" name="MBio">
        <title>Novel Mycoviruses Discovered in the Mycovirome of a Necrotrophic Fungus.</title>
        <authorList>
            <person name="Ruiz-Padilla A."/>
            <person name="Rodriguez-Romero J."/>
            <person name="Gomez-Cid I."/>
            <person name="Pacifico D."/>
            <person name="Ayllon M.A."/>
        </authorList>
    </citation>
    <scope>NUCLEOTIDE SEQUENCE</scope>
    <source>
        <strain evidence="1">BCS17_DN134</strain>
    </source>
</reference>
<proteinExistence type="predicted"/>
<sequence>MATTNRTPYKALTEPFELNLTDRLSYMLDPRRIIQPHLGLQDLPGHCYLSMVRVEERPWAAGLTGPFPRIYEMRAVRETMREGEGFFRAYDMGPYLDGRLVHVVEMTSGSSAQDILRGLLSLDKTVPRYVGGDMMVAPSDDDVDNKRRNRSVSFIGSRNQLPSQHARSVSETSLARGGVAGRKSLTVPKVEIPQIIEPAPAALGPVETGETLTFTINVGKDTQKPVLSLETRSVPSQKELKRFSFQEAVTPSVSEYSDFVNAQPRTGSPYDAPLHEDPLSAGEQSLNEILDHSAKTFGGIELKMEQRKGWTQQEIVAAMMKTGLAPKQATPFKIPEVKARRDKITSATSCLYDALEPMLADTYHAILDKKITRIGDMPWSMYRYASWLANDKRQKERYFLIRVSITNGLFTPGGTPSLEDHIEYIGTTSMIKNAGNLYLPLGIKANGTMAERMTSDGSSLTMLMKGSEIFQMNPRLCTIRKSIRFAYKPRTVKPERVNIDHRAALPHVDRKATWFKGKLTYKKVTRQNCAWGCGEVILTNIQKSGGQAKGRLYDGQWYCKKCHGMMLEWVERAEMDAEEEEAERRRENEHDFNRDPSIFDAECVAGCGATTEAHVEWDGEWTCESCEERAELEAACEPVRMPTNAPPLDGRPRPVFTAYVPDGRQASPIGVIGHGIVFGDLVQEDEEQAEVASVCLTHTIESSHPGPSAHPTPDTKPAVVYGISDTYAASNAKAISDDLFGLSAVDDYLSADSTYADMMALLAEEDSDEEDDFEFQREVEWKPEDVCLTSFADTQVIRAAEANRVEKNRVADERVVARLAFAAADSGAGHDLKAPVEATVVVTSAPIKVGPTSVQIAEEDRLRRKALDRKRLLSGQAARKRKRSVTSEVVRVPVSQLRPSDPPMVTPWKSSDIPWPIIRSLPKEGSKKQLTVATTIVVGGDEQFDFVGCERGSIMVSGKMRLSRQVCKAITSQCPLPYYYLHEPGPKRRCPNPNKSLSACYYVSDPYLGLSTGAACHQRGRSQ</sequence>
<dbReference type="Proteomes" id="UP000830399">
    <property type="component" value="Segment"/>
</dbReference>
<accession>A0AAE7ANS1</accession>
<dbReference type="EMBL" id="MN617171">
    <property type="protein sequence ID" value="QJT73708.1"/>
    <property type="molecule type" value="Genomic_RNA"/>
</dbReference>
<keyword evidence="2" id="KW-1185">Reference proteome</keyword>
<protein>
    <submittedName>
        <fullName evidence="1">ORFB</fullName>
    </submittedName>
</protein>
<organism evidence="1 2">
    <name type="scientific">Botrytis cinerea hypovirus 4</name>
    <dbReference type="NCBI Taxonomy" id="2735927"/>
    <lineage>
        <taxon>Viruses</taxon>
        <taxon>Riboviria</taxon>
        <taxon>Orthornavirae</taxon>
        <taxon>Pisuviricota</taxon>
        <taxon>Duplopiviricetes</taxon>
        <taxon>Durnavirales</taxon>
        <taxon>Hypoviridae</taxon>
        <taxon>Thetahypovirus</taxon>
        <taxon>Thetahypovirus botrytidis</taxon>
    </lineage>
</organism>
<dbReference type="KEGG" id="vg:80538925"/>
<dbReference type="GeneID" id="80538925"/>
<evidence type="ECO:0000313" key="1">
    <source>
        <dbReference type="EMBL" id="QJT73708.1"/>
    </source>
</evidence>
<dbReference type="RefSeq" id="YP_010800338.1">
    <property type="nucleotide sequence ID" value="NC_076847.1"/>
</dbReference>
<evidence type="ECO:0000313" key="2">
    <source>
        <dbReference type="Proteomes" id="UP000830399"/>
    </source>
</evidence>
<name>A0AAE7ANS1_9VIRU</name>